<feature type="chain" id="PRO_5011493010" evidence="2">
    <location>
        <begin position="21"/>
        <end position="284"/>
    </location>
</feature>
<dbReference type="SUPFAM" id="SSF88713">
    <property type="entry name" value="Glycoside hydrolase/deacetylase"/>
    <property type="match status" value="1"/>
</dbReference>
<reference evidence="4 5" key="1">
    <citation type="submission" date="2016-10" db="EMBL/GenBank/DDBJ databases">
        <authorList>
            <person name="de Groot N.N."/>
        </authorList>
    </citation>
    <scope>NUCLEOTIDE SEQUENCE [LARGE SCALE GENOMIC DNA]</scope>
    <source>
        <strain evidence="4 5">DSM 44778</strain>
    </source>
</reference>
<evidence type="ECO:0000256" key="1">
    <source>
        <dbReference type="SAM" id="MobiDB-lite"/>
    </source>
</evidence>
<feature type="compositionally biased region" description="Polar residues" evidence="1">
    <location>
        <begin position="48"/>
        <end position="66"/>
    </location>
</feature>
<feature type="region of interest" description="Disordered" evidence="1">
    <location>
        <begin position="48"/>
        <end position="69"/>
    </location>
</feature>
<dbReference type="Proteomes" id="UP000199545">
    <property type="component" value="Unassembled WGS sequence"/>
</dbReference>
<dbReference type="Pfam" id="PF01522">
    <property type="entry name" value="Polysacc_deac_1"/>
    <property type="match status" value="1"/>
</dbReference>
<accession>A0A1I3R3Z4</accession>
<evidence type="ECO:0000256" key="2">
    <source>
        <dbReference type="SAM" id="SignalP"/>
    </source>
</evidence>
<dbReference type="OrthoDB" id="9812065at2"/>
<dbReference type="InterPro" id="IPR050248">
    <property type="entry name" value="Polysacc_deacetylase_ArnD"/>
</dbReference>
<dbReference type="EMBL" id="FORR01000009">
    <property type="protein sequence ID" value="SFJ41294.1"/>
    <property type="molecule type" value="Genomic_DNA"/>
</dbReference>
<dbReference type="AlphaFoldDB" id="A0A1I3R3Z4"/>
<dbReference type="Gene3D" id="3.20.20.370">
    <property type="entry name" value="Glycoside hydrolase/deacetylase"/>
    <property type="match status" value="1"/>
</dbReference>
<keyword evidence="2" id="KW-0732">Signal</keyword>
<dbReference type="GO" id="GO:0016810">
    <property type="term" value="F:hydrolase activity, acting on carbon-nitrogen (but not peptide) bonds"/>
    <property type="evidence" value="ECO:0007669"/>
    <property type="project" value="InterPro"/>
</dbReference>
<dbReference type="GO" id="GO:0005975">
    <property type="term" value="P:carbohydrate metabolic process"/>
    <property type="evidence" value="ECO:0007669"/>
    <property type="project" value="InterPro"/>
</dbReference>
<dbReference type="RefSeq" id="WP_093230089.1">
    <property type="nucleotide sequence ID" value="NZ_FORR01000009.1"/>
</dbReference>
<dbReference type="PROSITE" id="PS51677">
    <property type="entry name" value="NODB"/>
    <property type="match status" value="1"/>
</dbReference>
<dbReference type="InterPro" id="IPR011330">
    <property type="entry name" value="Glyco_hydro/deAcase_b/a-brl"/>
</dbReference>
<name>A0A1I3R3Z4_9BACL</name>
<dbReference type="CDD" id="cd10917">
    <property type="entry name" value="CE4_NodB_like_6s_7s"/>
    <property type="match status" value="1"/>
</dbReference>
<gene>
    <name evidence="4" type="ORF">SAMN05421852_10920</name>
</gene>
<dbReference type="InterPro" id="IPR002509">
    <property type="entry name" value="NODB_dom"/>
</dbReference>
<feature type="domain" description="NodB homology" evidence="3">
    <location>
        <begin position="83"/>
        <end position="265"/>
    </location>
</feature>
<feature type="signal peptide" evidence="2">
    <location>
        <begin position="1"/>
        <end position="20"/>
    </location>
</feature>
<evidence type="ECO:0000313" key="5">
    <source>
        <dbReference type="Proteomes" id="UP000199545"/>
    </source>
</evidence>
<keyword evidence="5" id="KW-1185">Reference proteome</keyword>
<evidence type="ECO:0000259" key="3">
    <source>
        <dbReference type="PROSITE" id="PS51677"/>
    </source>
</evidence>
<dbReference type="PROSITE" id="PS51257">
    <property type="entry name" value="PROKAR_LIPOPROTEIN"/>
    <property type="match status" value="1"/>
</dbReference>
<proteinExistence type="predicted"/>
<dbReference type="STRING" id="46223.SAMN05421852_10920"/>
<dbReference type="PANTHER" id="PTHR10587">
    <property type="entry name" value="GLYCOSYL TRANSFERASE-RELATED"/>
    <property type="match status" value="1"/>
</dbReference>
<protein>
    <submittedName>
        <fullName evidence="4">Peptidoglycan/xylan/chitin deacetylase, PgdA/CDA1 family</fullName>
    </submittedName>
</protein>
<sequence length="284" mass="32460">MRVVMAIFVASLFFSGCALKKEGAWEESTRSQSLASAIVYRDGEATQSSPDHIQLSEHPSSQTPNNPAKPKNWIYYKGANWPKRVALTFDDGPDYYYTTKILDILKREKVLATFFIMGKNANKYPDVLKRIAREGHLIGNHSWNHADFSKLSAERMKWEIRSTEDLIYRTIGVRPNFFRPPFGAMSNQLKNYIKDSRYSIIYWNVDTRDWTERPAYKIMDVIRKKVNSGDIVLLHSAGGGQSLQGTLDALPQVIHFLRQQGFQLVTVDELLQLPAYADPILPSK</sequence>
<evidence type="ECO:0000313" key="4">
    <source>
        <dbReference type="EMBL" id="SFJ41294.1"/>
    </source>
</evidence>
<organism evidence="4 5">
    <name type="scientific">Thermoflavimicrobium dichotomicum</name>
    <dbReference type="NCBI Taxonomy" id="46223"/>
    <lineage>
        <taxon>Bacteria</taxon>
        <taxon>Bacillati</taxon>
        <taxon>Bacillota</taxon>
        <taxon>Bacilli</taxon>
        <taxon>Bacillales</taxon>
        <taxon>Thermoactinomycetaceae</taxon>
        <taxon>Thermoflavimicrobium</taxon>
    </lineage>
</organism>